<evidence type="ECO:0000256" key="1">
    <source>
        <dbReference type="SAM" id="MobiDB-lite"/>
    </source>
</evidence>
<sequence length="434" mass="48949">MPSSPPPSESTSTPLPPDFTSPRVAFASTPIPECPDSNHESLSRGEHSLSAQSSWEDRSMEDERWSENGRSSASFESGMDCSFFSVGAKHAIWNNCGGEDKCWICDDSENPRLLKYHEIIHRDHSAFEDYMKNKHLIDFNDLRDARNGILLCAVCQPLYSNPSYTTILSFPTDLLYFYNHEILDRARRRQLSIETGIVPPRCCVTAKMYQKHQLSPGVITKGSWGSYTRLNVYPQNQPITRLASLPVEIQKAWGGSPMAMIHHSNWGMNGWLTFGAIPRDVRIMFRKLQDIYSKSLTANDGEEKFLVRNGDDFVEDVSPNDLTDFDSNSGMGEERKFKDKHSDSSEDDEERPNRDHLLQDWLARIEYPPADLNNNGLRGRLPPNLLTTLPSLAPPSLSPSPHDRFVDPSLPLSPVLKTPMPISAGTKRKRRASA</sequence>
<keyword evidence="3" id="KW-1185">Reference proteome</keyword>
<feature type="compositionally biased region" description="Basic and acidic residues" evidence="1">
    <location>
        <begin position="36"/>
        <end position="47"/>
    </location>
</feature>
<dbReference type="InParanoid" id="A0A132BE17"/>
<feature type="compositionally biased region" description="Pro residues" evidence="1">
    <location>
        <begin position="1"/>
        <end position="19"/>
    </location>
</feature>
<feature type="compositionally biased region" description="Basic and acidic residues" evidence="1">
    <location>
        <begin position="55"/>
        <end position="67"/>
    </location>
</feature>
<dbReference type="RefSeq" id="XP_018064439.1">
    <property type="nucleotide sequence ID" value="XM_018223099.1"/>
</dbReference>
<evidence type="ECO:0000313" key="2">
    <source>
        <dbReference type="EMBL" id="KUJ10084.1"/>
    </source>
</evidence>
<reference evidence="2 3" key="1">
    <citation type="submission" date="2015-10" db="EMBL/GenBank/DDBJ databases">
        <title>Full genome of DAOMC 229536 Phialocephala scopiformis, a fungal endophyte of spruce producing the potent anti-insectan compound rugulosin.</title>
        <authorList>
            <consortium name="DOE Joint Genome Institute"/>
            <person name="Walker A.K."/>
            <person name="Frasz S.L."/>
            <person name="Seifert K.A."/>
            <person name="Miller J.D."/>
            <person name="Mondo S.J."/>
            <person name="Labutti K."/>
            <person name="Lipzen A."/>
            <person name="Dockter R."/>
            <person name="Kennedy M."/>
            <person name="Grigoriev I.V."/>
            <person name="Spatafora J.W."/>
        </authorList>
    </citation>
    <scope>NUCLEOTIDE SEQUENCE [LARGE SCALE GENOMIC DNA]</scope>
    <source>
        <strain evidence="2 3">CBS 120377</strain>
    </source>
</reference>
<dbReference type="AlphaFoldDB" id="A0A132BE17"/>
<gene>
    <name evidence="2" type="ORF">LY89DRAFT_787729</name>
</gene>
<dbReference type="OrthoDB" id="3800761at2759"/>
<feature type="region of interest" description="Disordered" evidence="1">
    <location>
        <begin position="317"/>
        <end position="354"/>
    </location>
</feature>
<protein>
    <submittedName>
        <fullName evidence="2">Uncharacterized protein</fullName>
    </submittedName>
</protein>
<dbReference type="GeneID" id="28832825"/>
<feature type="compositionally biased region" description="Basic and acidic residues" evidence="1">
    <location>
        <begin position="332"/>
        <end position="344"/>
    </location>
</feature>
<organism evidence="2 3">
    <name type="scientific">Mollisia scopiformis</name>
    <name type="common">Conifer needle endophyte fungus</name>
    <name type="synonym">Phialocephala scopiformis</name>
    <dbReference type="NCBI Taxonomy" id="149040"/>
    <lineage>
        <taxon>Eukaryota</taxon>
        <taxon>Fungi</taxon>
        <taxon>Dikarya</taxon>
        <taxon>Ascomycota</taxon>
        <taxon>Pezizomycotina</taxon>
        <taxon>Leotiomycetes</taxon>
        <taxon>Helotiales</taxon>
        <taxon>Mollisiaceae</taxon>
        <taxon>Mollisia</taxon>
    </lineage>
</organism>
<dbReference type="Proteomes" id="UP000070700">
    <property type="component" value="Unassembled WGS sequence"/>
</dbReference>
<evidence type="ECO:0000313" key="3">
    <source>
        <dbReference type="Proteomes" id="UP000070700"/>
    </source>
</evidence>
<name>A0A132BE17_MOLSC</name>
<dbReference type="EMBL" id="KQ947430">
    <property type="protein sequence ID" value="KUJ10084.1"/>
    <property type="molecule type" value="Genomic_DNA"/>
</dbReference>
<accession>A0A132BE17</accession>
<dbReference type="KEGG" id="psco:LY89DRAFT_787729"/>
<feature type="region of interest" description="Disordered" evidence="1">
    <location>
        <begin position="392"/>
        <end position="434"/>
    </location>
</feature>
<proteinExistence type="predicted"/>
<feature type="region of interest" description="Disordered" evidence="1">
    <location>
        <begin position="1"/>
        <end position="74"/>
    </location>
</feature>